<dbReference type="AlphaFoldDB" id="D7L9Q3"/>
<organism evidence="2">
    <name type="scientific">Arabidopsis lyrata subsp. lyrata</name>
    <name type="common">Lyre-leaved rock-cress</name>
    <dbReference type="NCBI Taxonomy" id="81972"/>
    <lineage>
        <taxon>Eukaryota</taxon>
        <taxon>Viridiplantae</taxon>
        <taxon>Streptophyta</taxon>
        <taxon>Embryophyta</taxon>
        <taxon>Tracheophyta</taxon>
        <taxon>Spermatophyta</taxon>
        <taxon>Magnoliopsida</taxon>
        <taxon>eudicotyledons</taxon>
        <taxon>Gunneridae</taxon>
        <taxon>Pentapetalae</taxon>
        <taxon>rosids</taxon>
        <taxon>malvids</taxon>
        <taxon>Brassicales</taxon>
        <taxon>Brassicaceae</taxon>
        <taxon>Camelineae</taxon>
        <taxon>Arabidopsis</taxon>
    </lineage>
</organism>
<dbReference type="PANTHER" id="PTHR31900">
    <property type="entry name" value="F-BOX/RNI SUPERFAMILY PROTEIN-RELATED"/>
    <property type="match status" value="1"/>
</dbReference>
<dbReference type="PANTHER" id="PTHR31900:SF34">
    <property type="entry name" value="EMB|CAB62440.1-RELATED"/>
    <property type="match status" value="1"/>
</dbReference>
<dbReference type="InterPro" id="IPR032675">
    <property type="entry name" value="LRR_dom_sf"/>
</dbReference>
<protein>
    <recommendedName>
        <fullName evidence="3">FBD domain-containing protein</fullName>
    </recommendedName>
</protein>
<sequence length="366" mass="41015">MPRLDVATVMPRLDVASVSAAKFGFQPTNKFLRSLSSVRCLDLALKEVACCSAINFPRLIEFMLRTYYSDNWLKPLMLLLHNAPKLKALKITSCSCEIPDGYEDEKSNPEKSVWDFLDKSLQLHKAPSLESLRINLGQQCPVDVDVGKWVLNAVDRFVRELILQIRFIPTLTYTDLASRDSIDESDRSLVSDSPGLNYVYIFDTGGDDCTIQNMPHLDVAILLVGSYPTNKFLRSLSSVRCLDLSLNEVACCSAINFPRLIEFKLHTGFSDNWLEPFMLLLHNAPKLKALMITSWIAFDDVCYHVQVTVKNPNLLLLVVSLPNPPPEAMSFDGLPLGAIEASQRSTMAITISLSVEHFVFSFITCT</sequence>
<keyword evidence="2" id="KW-1185">Reference proteome</keyword>
<dbReference type="Gramene" id="scaffold_301236.1">
    <property type="protein sequence ID" value="scaffold_301236.1"/>
    <property type="gene ID" value="scaffold_301236.1"/>
</dbReference>
<dbReference type="STRING" id="81972.D7L9Q3"/>
<dbReference type="Gene3D" id="3.80.10.10">
    <property type="entry name" value="Ribonuclease Inhibitor"/>
    <property type="match status" value="1"/>
</dbReference>
<proteinExistence type="predicted"/>
<accession>D7L9Q3</accession>
<gene>
    <name evidence="1" type="ORF">ARALYDRAFT_897266</name>
</gene>
<dbReference type="HOGENOM" id="CLU_757268_0_0_1"/>
<dbReference type="EMBL" id="GL348715">
    <property type="protein sequence ID" value="EFH58951.1"/>
    <property type="molecule type" value="Genomic_DNA"/>
</dbReference>
<evidence type="ECO:0008006" key="3">
    <source>
        <dbReference type="Google" id="ProtNLM"/>
    </source>
</evidence>
<dbReference type="InterPro" id="IPR050232">
    <property type="entry name" value="FBL13/AtMIF1-like"/>
</dbReference>
<name>D7L9Q3_ARALL</name>
<reference evidence="2" key="1">
    <citation type="journal article" date="2011" name="Nat. Genet.">
        <title>The Arabidopsis lyrata genome sequence and the basis of rapid genome size change.</title>
        <authorList>
            <person name="Hu T.T."/>
            <person name="Pattyn P."/>
            <person name="Bakker E.G."/>
            <person name="Cao J."/>
            <person name="Cheng J.-F."/>
            <person name="Clark R.M."/>
            <person name="Fahlgren N."/>
            <person name="Fawcett J.A."/>
            <person name="Grimwood J."/>
            <person name="Gundlach H."/>
            <person name="Haberer G."/>
            <person name="Hollister J.D."/>
            <person name="Ossowski S."/>
            <person name="Ottilar R.P."/>
            <person name="Salamov A.A."/>
            <person name="Schneeberger K."/>
            <person name="Spannagl M."/>
            <person name="Wang X."/>
            <person name="Yang L."/>
            <person name="Nasrallah M.E."/>
            <person name="Bergelson J."/>
            <person name="Carrington J.C."/>
            <person name="Gaut B.S."/>
            <person name="Schmutz J."/>
            <person name="Mayer K.F.X."/>
            <person name="Van de Peer Y."/>
            <person name="Grigoriev I.V."/>
            <person name="Nordborg M."/>
            <person name="Weigel D."/>
            <person name="Guo Y.-L."/>
        </authorList>
    </citation>
    <scope>NUCLEOTIDE SEQUENCE [LARGE SCALE GENOMIC DNA]</scope>
    <source>
        <strain evidence="2">cv. MN47</strain>
    </source>
</reference>
<evidence type="ECO:0000313" key="2">
    <source>
        <dbReference type="Proteomes" id="UP000008694"/>
    </source>
</evidence>
<dbReference type="Proteomes" id="UP000008694">
    <property type="component" value="Unassembled WGS sequence"/>
</dbReference>
<evidence type="ECO:0000313" key="1">
    <source>
        <dbReference type="EMBL" id="EFH58951.1"/>
    </source>
</evidence>